<evidence type="ECO:0000313" key="6">
    <source>
        <dbReference type="Proteomes" id="UP000536260"/>
    </source>
</evidence>
<accession>A0A7L3B6H4</accession>
<gene>
    <name evidence="5" type="primary">Lmf2_0</name>
    <name evidence="5" type="ORF">SYRPAR_R14555</name>
</gene>
<dbReference type="EMBL" id="VZTO01023067">
    <property type="protein sequence ID" value="NXT27982.1"/>
    <property type="molecule type" value="Genomic_DNA"/>
</dbReference>
<dbReference type="AlphaFoldDB" id="A0A7L3B6H4"/>
<feature type="compositionally biased region" description="Basic and acidic residues" evidence="3">
    <location>
        <begin position="213"/>
        <end position="246"/>
    </location>
</feature>
<organism evidence="5 6">
    <name type="scientific">Syrrhaptes paradoxus</name>
    <name type="common">Pallas's sandgrouse</name>
    <dbReference type="NCBI Taxonomy" id="302527"/>
    <lineage>
        <taxon>Eukaryota</taxon>
        <taxon>Metazoa</taxon>
        <taxon>Chordata</taxon>
        <taxon>Craniata</taxon>
        <taxon>Vertebrata</taxon>
        <taxon>Euteleostomi</taxon>
        <taxon>Archelosauria</taxon>
        <taxon>Archosauria</taxon>
        <taxon>Dinosauria</taxon>
        <taxon>Saurischia</taxon>
        <taxon>Theropoda</taxon>
        <taxon>Coelurosauria</taxon>
        <taxon>Aves</taxon>
        <taxon>Neognathae</taxon>
        <taxon>Neoaves</taxon>
        <taxon>Columbimorphae</taxon>
        <taxon>Pterocliformes</taxon>
        <taxon>Pteroclidae</taxon>
        <taxon>Syrrhaptes</taxon>
    </lineage>
</organism>
<evidence type="ECO:0000313" key="5">
    <source>
        <dbReference type="EMBL" id="NXT27982.1"/>
    </source>
</evidence>
<keyword evidence="1" id="KW-0325">Glycoprotein</keyword>
<feature type="non-terminal residue" evidence="5">
    <location>
        <position position="1"/>
    </location>
</feature>
<evidence type="ECO:0000256" key="1">
    <source>
        <dbReference type="ARBA" id="ARBA00023180"/>
    </source>
</evidence>
<reference evidence="5 6" key="1">
    <citation type="submission" date="2019-09" db="EMBL/GenBank/DDBJ databases">
        <title>Bird 10,000 Genomes (B10K) Project - Family phase.</title>
        <authorList>
            <person name="Zhang G."/>
        </authorList>
    </citation>
    <scope>NUCLEOTIDE SEQUENCE [LARGE SCALE GENOMIC DNA]</scope>
    <source>
        <strain evidence="5">B10K-DU-003-42</strain>
        <tissue evidence="5">Mixed tissue sample</tissue>
    </source>
</reference>
<dbReference type="GO" id="GO:0005789">
    <property type="term" value="C:endoplasmic reticulum membrane"/>
    <property type="evidence" value="ECO:0007669"/>
    <property type="project" value="TreeGrafter"/>
</dbReference>
<keyword evidence="6" id="KW-1185">Reference proteome</keyword>
<comment type="caution">
    <text evidence="5">The sequence shown here is derived from an EMBL/GenBank/DDBJ whole genome shotgun (WGS) entry which is preliminary data.</text>
</comment>
<evidence type="ECO:0000259" key="4">
    <source>
        <dbReference type="Pfam" id="PF25179"/>
    </source>
</evidence>
<dbReference type="Proteomes" id="UP000536260">
    <property type="component" value="Unassembled WGS sequence"/>
</dbReference>
<feature type="compositionally biased region" description="Basic and acidic residues" evidence="3">
    <location>
        <begin position="196"/>
        <end position="206"/>
    </location>
</feature>
<dbReference type="GO" id="GO:0051604">
    <property type="term" value="P:protein maturation"/>
    <property type="evidence" value="ECO:0007669"/>
    <property type="project" value="InterPro"/>
</dbReference>
<proteinExistence type="predicted"/>
<feature type="domain" description="Lipase maturation factor 1/2 C-terminal" evidence="4">
    <location>
        <begin position="1"/>
        <end position="111"/>
    </location>
</feature>
<name>A0A7L3B6H4_9AVES</name>
<dbReference type="Pfam" id="PF25179">
    <property type="entry name" value="LMF1_C"/>
    <property type="match status" value="1"/>
</dbReference>
<protein>
    <recommendedName>
        <fullName evidence="2">Lipase maturation factor 2</fullName>
    </recommendedName>
</protein>
<feature type="non-terminal residue" evidence="5">
    <location>
        <position position="246"/>
    </location>
</feature>
<dbReference type="PANTHER" id="PTHR14463:SF5">
    <property type="entry name" value="LIPASE MATURATION FACTOR 2"/>
    <property type="match status" value="1"/>
</dbReference>
<feature type="region of interest" description="Disordered" evidence="3">
    <location>
        <begin position="181"/>
        <end position="246"/>
    </location>
</feature>
<sequence>EIEFMYKPGNVSAAPPVVVPHQPRLDWQMWFAALGPHTSSPWFASFVHRLLQGKEDVIRLVQVEGSRYPFSARPPVYLRAHLYKYWFTGSAEGSDVPTPWWRRQRVQEFFPTVSLGDPTLDTLLAQHGLKDKTPLKRPAEAVVPRGLRALRRLCQPFSGPAVLWSLYLVAATIGLLRALGHRSQGGSPPARHKAPRRGEPADRGGGERNGQLRRREGKESEERGEGRARGATDGHTEGDRATKKKK</sequence>
<dbReference type="InterPro" id="IPR009613">
    <property type="entry name" value="LMF"/>
</dbReference>
<evidence type="ECO:0000256" key="2">
    <source>
        <dbReference type="ARBA" id="ARBA00040643"/>
    </source>
</evidence>
<dbReference type="InterPro" id="IPR057433">
    <property type="entry name" value="LMF1/2_C"/>
</dbReference>
<dbReference type="PANTHER" id="PTHR14463">
    <property type="entry name" value="LIPASE MATURATION FACTOR"/>
    <property type="match status" value="1"/>
</dbReference>
<evidence type="ECO:0000256" key="3">
    <source>
        <dbReference type="SAM" id="MobiDB-lite"/>
    </source>
</evidence>